<dbReference type="OMA" id="FECQMIC"/>
<feature type="region of interest" description="Disordered" evidence="1">
    <location>
        <begin position="184"/>
        <end position="306"/>
    </location>
</feature>
<dbReference type="AlphaFoldDB" id="B4N794"/>
<dbReference type="SMART" id="SM00343">
    <property type="entry name" value="ZnF_C2HC"/>
    <property type="match status" value="2"/>
</dbReference>
<dbReference type="GO" id="GO:0016319">
    <property type="term" value="P:mushroom body development"/>
    <property type="evidence" value="ECO:0007669"/>
    <property type="project" value="EnsemblMetazoa"/>
</dbReference>
<reference evidence="3 4" key="1">
    <citation type="journal article" date="2007" name="Nature">
        <title>Evolution of genes and genomes on the Drosophila phylogeny.</title>
        <authorList>
            <consortium name="Drosophila 12 Genomes Consortium"/>
            <person name="Clark A.G."/>
            <person name="Eisen M.B."/>
            <person name="Smith D.R."/>
            <person name="Bergman C.M."/>
            <person name="Oliver B."/>
            <person name="Markow T.A."/>
            <person name="Kaufman T.C."/>
            <person name="Kellis M."/>
            <person name="Gelbart W."/>
            <person name="Iyer V.N."/>
            <person name="Pollard D.A."/>
            <person name="Sackton T.B."/>
            <person name="Larracuente A.M."/>
            <person name="Singh N.D."/>
            <person name="Abad J.P."/>
            <person name="Abt D.N."/>
            <person name="Adryan B."/>
            <person name="Aguade M."/>
            <person name="Akashi H."/>
            <person name="Anderson W.W."/>
            <person name="Aquadro C.F."/>
            <person name="Ardell D.H."/>
            <person name="Arguello R."/>
            <person name="Artieri C.G."/>
            <person name="Barbash D.A."/>
            <person name="Barker D."/>
            <person name="Barsanti P."/>
            <person name="Batterham P."/>
            <person name="Batzoglou S."/>
            <person name="Begun D."/>
            <person name="Bhutkar A."/>
            <person name="Blanco E."/>
            <person name="Bosak S.A."/>
            <person name="Bradley R.K."/>
            <person name="Brand A.D."/>
            <person name="Brent M.R."/>
            <person name="Brooks A.N."/>
            <person name="Brown R.H."/>
            <person name="Butlin R.K."/>
            <person name="Caggese C."/>
            <person name="Calvi B.R."/>
            <person name="Bernardo de Carvalho A."/>
            <person name="Caspi A."/>
            <person name="Castrezana S."/>
            <person name="Celniker S.E."/>
            <person name="Chang J.L."/>
            <person name="Chapple C."/>
            <person name="Chatterji S."/>
            <person name="Chinwalla A."/>
            <person name="Civetta A."/>
            <person name="Clifton S.W."/>
            <person name="Comeron J.M."/>
            <person name="Costello J.C."/>
            <person name="Coyne J.A."/>
            <person name="Daub J."/>
            <person name="David R.G."/>
            <person name="Delcher A.L."/>
            <person name="Delehaunty K."/>
            <person name="Do C.B."/>
            <person name="Ebling H."/>
            <person name="Edwards K."/>
            <person name="Eickbush T."/>
            <person name="Evans J.D."/>
            <person name="Filipski A."/>
            <person name="Findeiss S."/>
            <person name="Freyhult E."/>
            <person name="Fulton L."/>
            <person name="Fulton R."/>
            <person name="Garcia A.C."/>
            <person name="Gardiner A."/>
            <person name="Garfield D.A."/>
            <person name="Garvin B.E."/>
            <person name="Gibson G."/>
            <person name="Gilbert D."/>
            <person name="Gnerre S."/>
            <person name="Godfrey J."/>
            <person name="Good R."/>
            <person name="Gotea V."/>
            <person name="Gravely B."/>
            <person name="Greenberg A.J."/>
            <person name="Griffiths-Jones S."/>
            <person name="Gross S."/>
            <person name="Guigo R."/>
            <person name="Gustafson E.A."/>
            <person name="Haerty W."/>
            <person name="Hahn M.W."/>
            <person name="Halligan D.L."/>
            <person name="Halpern A.L."/>
            <person name="Halter G.M."/>
            <person name="Han M.V."/>
            <person name="Heger A."/>
            <person name="Hillier L."/>
            <person name="Hinrichs A.S."/>
            <person name="Holmes I."/>
            <person name="Hoskins R.A."/>
            <person name="Hubisz M.J."/>
            <person name="Hultmark D."/>
            <person name="Huntley M.A."/>
            <person name="Jaffe D.B."/>
            <person name="Jagadeeshan S."/>
            <person name="Jeck W.R."/>
            <person name="Johnson J."/>
            <person name="Jones C.D."/>
            <person name="Jordan W.C."/>
            <person name="Karpen G.H."/>
            <person name="Kataoka E."/>
            <person name="Keightley P.D."/>
            <person name="Kheradpour P."/>
            <person name="Kirkness E.F."/>
            <person name="Koerich L.B."/>
            <person name="Kristiansen K."/>
            <person name="Kudrna D."/>
            <person name="Kulathinal R.J."/>
            <person name="Kumar S."/>
            <person name="Kwok R."/>
            <person name="Lander E."/>
            <person name="Langley C.H."/>
            <person name="Lapoint R."/>
            <person name="Lazzaro B.P."/>
            <person name="Lee S.J."/>
            <person name="Levesque L."/>
            <person name="Li R."/>
            <person name="Lin C.F."/>
            <person name="Lin M.F."/>
            <person name="Lindblad-Toh K."/>
            <person name="Llopart A."/>
            <person name="Long M."/>
            <person name="Low L."/>
            <person name="Lozovsky E."/>
            <person name="Lu J."/>
            <person name="Luo M."/>
            <person name="Machado C.A."/>
            <person name="Makalowski W."/>
            <person name="Marzo M."/>
            <person name="Matsuda M."/>
            <person name="Matzkin L."/>
            <person name="McAllister B."/>
            <person name="McBride C.S."/>
            <person name="McKernan B."/>
            <person name="McKernan K."/>
            <person name="Mendez-Lago M."/>
            <person name="Minx P."/>
            <person name="Mollenhauer M.U."/>
            <person name="Montooth K."/>
            <person name="Mount S.M."/>
            <person name="Mu X."/>
            <person name="Myers E."/>
            <person name="Negre B."/>
            <person name="Newfeld S."/>
            <person name="Nielsen R."/>
            <person name="Noor M.A."/>
            <person name="O'Grady P."/>
            <person name="Pachter L."/>
            <person name="Papaceit M."/>
            <person name="Parisi M.J."/>
            <person name="Parisi M."/>
            <person name="Parts L."/>
            <person name="Pedersen J.S."/>
            <person name="Pesole G."/>
            <person name="Phillippy A.M."/>
            <person name="Ponting C.P."/>
            <person name="Pop M."/>
            <person name="Porcelli D."/>
            <person name="Powell J.R."/>
            <person name="Prohaska S."/>
            <person name="Pruitt K."/>
            <person name="Puig M."/>
            <person name="Quesneville H."/>
            <person name="Ram K.R."/>
            <person name="Rand D."/>
            <person name="Rasmussen M.D."/>
            <person name="Reed L.K."/>
            <person name="Reenan R."/>
            <person name="Reily A."/>
            <person name="Remington K.A."/>
            <person name="Rieger T.T."/>
            <person name="Ritchie M.G."/>
            <person name="Robin C."/>
            <person name="Rogers Y.H."/>
            <person name="Rohde C."/>
            <person name="Rozas J."/>
            <person name="Rubenfield M.J."/>
            <person name="Ruiz A."/>
            <person name="Russo S."/>
            <person name="Salzberg S.L."/>
            <person name="Sanchez-Gracia A."/>
            <person name="Saranga D.J."/>
            <person name="Sato H."/>
            <person name="Schaeffer S.W."/>
            <person name="Schatz M.C."/>
            <person name="Schlenke T."/>
            <person name="Schwartz R."/>
            <person name="Segarra C."/>
            <person name="Singh R.S."/>
            <person name="Sirot L."/>
            <person name="Sirota M."/>
            <person name="Sisneros N.B."/>
            <person name="Smith C.D."/>
            <person name="Smith T.F."/>
            <person name="Spieth J."/>
            <person name="Stage D.E."/>
            <person name="Stark A."/>
            <person name="Stephan W."/>
            <person name="Strausberg R.L."/>
            <person name="Strempel S."/>
            <person name="Sturgill D."/>
            <person name="Sutton G."/>
            <person name="Sutton G.G."/>
            <person name="Tao W."/>
            <person name="Teichmann S."/>
            <person name="Tobari Y.N."/>
            <person name="Tomimura Y."/>
            <person name="Tsolas J.M."/>
            <person name="Valente V.L."/>
            <person name="Venter E."/>
            <person name="Venter J.C."/>
            <person name="Vicario S."/>
            <person name="Vieira F.G."/>
            <person name="Vilella A.J."/>
            <person name="Villasante A."/>
            <person name="Walenz B."/>
            <person name="Wang J."/>
            <person name="Wasserman M."/>
            <person name="Watts T."/>
            <person name="Wilson D."/>
            <person name="Wilson R.K."/>
            <person name="Wing R.A."/>
            <person name="Wolfner M.F."/>
            <person name="Wong A."/>
            <person name="Wong G.K."/>
            <person name="Wu C.I."/>
            <person name="Wu G."/>
            <person name="Yamamoto D."/>
            <person name="Yang H.P."/>
            <person name="Yang S.P."/>
            <person name="Yorke J.A."/>
            <person name="Yoshida K."/>
            <person name="Zdobnov E."/>
            <person name="Zhang P."/>
            <person name="Zhang Y."/>
            <person name="Zimin A.V."/>
            <person name="Baldwin J."/>
            <person name="Abdouelleil A."/>
            <person name="Abdulkadir J."/>
            <person name="Abebe A."/>
            <person name="Abera B."/>
            <person name="Abreu J."/>
            <person name="Acer S.C."/>
            <person name="Aftuck L."/>
            <person name="Alexander A."/>
            <person name="An P."/>
            <person name="Anderson E."/>
            <person name="Anderson S."/>
            <person name="Arachi H."/>
            <person name="Azer M."/>
            <person name="Bachantsang P."/>
            <person name="Barry A."/>
            <person name="Bayul T."/>
            <person name="Berlin A."/>
            <person name="Bessette D."/>
            <person name="Bloom T."/>
            <person name="Blye J."/>
            <person name="Boguslavskiy L."/>
            <person name="Bonnet C."/>
            <person name="Boukhgalter B."/>
            <person name="Bourzgui I."/>
            <person name="Brown A."/>
            <person name="Cahill P."/>
            <person name="Channer S."/>
            <person name="Cheshatsang Y."/>
            <person name="Chuda L."/>
            <person name="Citroen M."/>
            <person name="Collymore A."/>
            <person name="Cooke P."/>
            <person name="Costello M."/>
            <person name="D'Aco K."/>
            <person name="Daza R."/>
            <person name="De Haan G."/>
            <person name="DeGray S."/>
            <person name="DeMaso C."/>
            <person name="Dhargay N."/>
            <person name="Dooley K."/>
            <person name="Dooley E."/>
            <person name="Doricent M."/>
            <person name="Dorje P."/>
            <person name="Dorjee K."/>
            <person name="Dupes A."/>
            <person name="Elong R."/>
            <person name="Falk J."/>
            <person name="Farina A."/>
            <person name="Faro S."/>
            <person name="Ferguson D."/>
            <person name="Fisher S."/>
            <person name="Foley C.D."/>
            <person name="Franke A."/>
            <person name="Friedrich D."/>
            <person name="Gadbois L."/>
            <person name="Gearin G."/>
            <person name="Gearin C.R."/>
            <person name="Giannoukos G."/>
            <person name="Goode T."/>
            <person name="Graham J."/>
            <person name="Grandbois E."/>
            <person name="Grewal S."/>
            <person name="Gyaltsen K."/>
            <person name="Hafez N."/>
            <person name="Hagos B."/>
            <person name="Hall J."/>
            <person name="Henson C."/>
            <person name="Hollinger A."/>
            <person name="Honan T."/>
            <person name="Huard M.D."/>
            <person name="Hughes L."/>
            <person name="Hurhula B."/>
            <person name="Husby M.E."/>
            <person name="Kamat A."/>
            <person name="Kanga B."/>
            <person name="Kashin S."/>
            <person name="Khazanovich D."/>
            <person name="Kisner P."/>
            <person name="Lance K."/>
            <person name="Lara M."/>
            <person name="Lee W."/>
            <person name="Lennon N."/>
            <person name="Letendre F."/>
            <person name="LeVine R."/>
            <person name="Lipovsky A."/>
            <person name="Liu X."/>
            <person name="Liu J."/>
            <person name="Liu S."/>
            <person name="Lokyitsang T."/>
            <person name="Lokyitsang Y."/>
            <person name="Lubonja R."/>
            <person name="Lui A."/>
            <person name="MacDonald P."/>
            <person name="Magnisalis V."/>
            <person name="Maru K."/>
            <person name="Matthews C."/>
            <person name="McCusker W."/>
            <person name="McDonough S."/>
            <person name="Mehta T."/>
            <person name="Meldrim J."/>
            <person name="Meneus L."/>
            <person name="Mihai O."/>
            <person name="Mihalev A."/>
            <person name="Mihova T."/>
            <person name="Mittelman R."/>
            <person name="Mlenga V."/>
            <person name="Montmayeur A."/>
            <person name="Mulrain L."/>
            <person name="Navidi A."/>
            <person name="Naylor J."/>
            <person name="Negash T."/>
            <person name="Nguyen T."/>
            <person name="Nguyen N."/>
            <person name="Nicol R."/>
            <person name="Norbu C."/>
            <person name="Norbu N."/>
            <person name="Novod N."/>
            <person name="O'Neill B."/>
            <person name="Osman S."/>
            <person name="Markiewicz E."/>
            <person name="Oyono O.L."/>
            <person name="Patti C."/>
            <person name="Phunkhang P."/>
            <person name="Pierre F."/>
            <person name="Priest M."/>
            <person name="Raghuraman S."/>
            <person name="Rege F."/>
            <person name="Reyes R."/>
            <person name="Rise C."/>
            <person name="Rogov P."/>
            <person name="Ross K."/>
            <person name="Ryan E."/>
            <person name="Settipalli S."/>
            <person name="Shea T."/>
            <person name="Sherpa N."/>
            <person name="Shi L."/>
            <person name="Shih D."/>
            <person name="Sparrow T."/>
            <person name="Spaulding J."/>
            <person name="Stalker J."/>
            <person name="Stange-Thomann N."/>
            <person name="Stavropoulos S."/>
            <person name="Stone C."/>
            <person name="Strader C."/>
            <person name="Tesfaye S."/>
            <person name="Thomson T."/>
            <person name="Thoulutsang Y."/>
            <person name="Thoulutsang D."/>
            <person name="Topham K."/>
            <person name="Topping I."/>
            <person name="Tsamla T."/>
            <person name="Vassiliev H."/>
            <person name="Vo A."/>
            <person name="Wangchuk T."/>
            <person name="Wangdi T."/>
            <person name="Weiand M."/>
            <person name="Wilkinson J."/>
            <person name="Wilson A."/>
            <person name="Yadav S."/>
            <person name="Young G."/>
            <person name="Yu Q."/>
            <person name="Zembek L."/>
            <person name="Zhong D."/>
            <person name="Zimmer A."/>
            <person name="Zwirko Z."/>
            <person name="Jaffe D.B."/>
            <person name="Alvarez P."/>
            <person name="Brockman W."/>
            <person name="Butler J."/>
            <person name="Chin C."/>
            <person name="Gnerre S."/>
            <person name="Grabherr M."/>
            <person name="Kleber M."/>
            <person name="Mauceli E."/>
            <person name="MacCallum I."/>
        </authorList>
    </citation>
    <scope>NUCLEOTIDE SEQUENCE [LARGE SCALE GENOMIC DNA]</scope>
    <source>
        <strain evidence="4">Tucson 14030-0811.24</strain>
    </source>
</reference>
<dbReference type="GO" id="GO:0003676">
    <property type="term" value="F:nucleic acid binding"/>
    <property type="evidence" value="ECO:0007669"/>
    <property type="project" value="InterPro"/>
</dbReference>
<dbReference type="GO" id="GO:0008270">
    <property type="term" value="F:zinc ion binding"/>
    <property type="evidence" value="ECO:0007669"/>
    <property type="project" value="InterPro"/>
</dbReference>
<dbReference type="GO" id="GO:0005737">
    <property type="term" value="C:cytoplasm"/>
    <property type="evidence" value="ECO:0007669"/>
    <property type="project" value="EnsemblMetazoa"/>
</dbReference>
<keyword evidence="4" id="KW-1185">Reference proteome</keyword>
<feature type="compositionally biased region" description="Low complexity" evidence="1">
    <location>
        <begin position="529"/>
        <end position="538"/>
    </location>
</feature>
<feature type="compositionally biased region" description="Basic and acidic residues" evidence="1">
    <location>
        <begin position="211"/>
        <end position="230"/>
    </location>
</feature>
<feature type="compositionally biased region" description="Gly residues" evidence="1">
    <location>
        <begin position="82"/>
        <end position="109"/>
    </location>
</feature>
<evidence type="ECO:0000313" key="3">
    <source>
        <dbReference type="EMBL" id="EDW80235.1"/>
    </source>
</evidence>
<feature type="compositionally biased region" description="Polar residues" evidence="1">
    <location>
        <begin position="285"/>
        <end position="300"/>
    </location>
</feature>
<dbReference type="InterPro" id="IPR001878">
    <property type="entry name" value="Znf_CCHC"/>
</dbReference>
<feature type="domain" description="CCHC-type" evidence="2">
    <location>
        <begin position="374"/>
        <end position="390"/>
    </location>
</feature>
<dbReference type="PANTHER" id="PTHR48209">
    <property type="entry name" value="AGL056WP"/>
    <property type="match status" value="1"/>
</dbReference>
<dbReference type="OrthoDB" id="8026949at2759"/>
<organism evidence="3 4">
    <name type="scientific">Drosophila willistoni</name>
    <name type="common">Fruit fly</name>
    <dbReference type="NCBI Taxonomy" id="7260"/>
    <lineage>
        <taxon>Eukaryota</taxon>
        <taxon>Metazoa</taxon>
        <taxon>Ecdysozoa</taxon>
        <taxon>Arthropoda</taxon>
        <taxon>Hexapoda</taxon>
        <taxon>Insecta</taxon>
        <taxon>Pterygota</taxon>
        <taxon>Neoptera</taxon>
        <taxon>Endopterygota</taxon>
        <taxon>Diptera</taxon>
        <taxon>Brachycera</taxon>
        <taxon>Muscomorpha</taxon>
        <taxon>Ephydroidea</taxon>
        <taxon>Drosophilidae</taxon>
        <taxon>Drosophila</taxon>
        <taxon>Sophophora</taxon>
    </lineage>
</organism>
<dbReference type="FunCoup" id="B4N794">
    <property type="interactions" value="88"/>
</dbReference>
<name>B4N794_DROWI</name>
<accession>B4N794</accession>
<evidence type="ECO:0000313" key="4">
    <source>
        <dbReference type="Proteomes" id="UP000007798"/>
    </source>
</evidence>
<dbReference type="HOGENOM" id="CLU_490280_0_0_1"/>
<dbReference type="KEGG" id="dwi:6646569"/>
<evidence type="ECO:0000259" key="2">
    <source>
        <dbReference type="SMART" id="SM00343"/>
    </source>
</evidence>
<evidence type="ECO:0000256" key="1">
    <source>
        <dbReference type="SAM" id="MobiDB-lite"/>
    </source>
</evidence>
<feature type="compositionally biased region" description="Basic residues" evidence="1">
    <location>
        <begin position="436"/>
        <end position="456"/>
    </location>
</feature>
<dbReference type="Proteomes" id="UP000007798">
    <property type="component" value="Unassembled WGS sequence"/>
</dbReference>
<dbReference type="GO" id="GO:0042274">
    <property type="term" value="P:ribosomal small subunit biogenesis"/>
    <property type="evidence" value="ECO:0007669"/>
    <property type="project" value="EnsemblMetazoa"/>
</dbReference>
<dbReference type="GO" id="GO:0007628">
    <property type="term" value="P:adult walking behavior"/>
    <property type="evidence" value="ECO:0007669"/>
    <property type="project" value="EnsemblMetazoa"/>
</dbReference>
<feature type="region of interest" description="Disordered" evidence="1">
    <location>
        <begin position="1"/>
        <end position="170"/>
    </location>
</feature>
<protein>
    <recommendedName>
        <fullName evidence="2">CCHC-type domain-containing protein</fullName>
    </recommendedName>
</protein>
<feature type="compositionally biased region" description="Polar residues" evidence="1">
    <location>
        <begin position="10"/>
        <end position="34"/>
    </location>
</feature>
<dbReference type="GO" id="GO:0007632">
    <property type="term" value="P:visual behavior"/>
    <property type="evidence" value="ECO:0007669"/>
    <property type="project" value="EnsemblMetazoa"/>
</dbReference>
<feature type="compositionally biased region" description="Polar residues" evidence="1">
    <location>
        <begin position="147"/>
        <end position="170"/>
    </location>
</feature>
<proteinExistence type="predicted"/>
<sequence length="554" mass="59946">MHNGEGNRGFHSNQYYGDGGQQNRSGDGLNNSNVGHWQGHGHGQRHDNNSNQSHVYDGQESFQKFRDPQRHPKQNKGQGQRRSGGGGGKGRGGGGGGGGGGGSRGGGGGGRRRRRNSGGFTGSRRERRGVHGNSGPPGTLFFYDTMGNGNMPNDDTEISPSPLNVIQPTPNTILSVPNTLIEPQINLAPSNQEVPMNDPAETKPTPPAIHIKQEKKDTSATKAIEKKESSEESSSSDSDDSFEAGEVVRAAATSKAVVKAPAQSTSSSSSSSSDSSESEAEEKQVNSTKTKSSTKDQALNKSVAKKLKKIPSEDDVVCMGQEKRHFTIPDDDEDENETDGSKKIIGKRKNKDKSIDVCNICDKKGHNSFQCQMICRNCSAPYHNFKHCPSPVNLSTALQLFMEFNMHQFTTFNLEQRFTFAGSTPATAPLSSTPLKSKKDKKSSSKKTKKLPKKKMKIEQKDDDDDDEDESDNDDDAAAANTDDSDEDSSESSDEPQPPPAIKQKRKRSSKQKQQIAPPGNLPPPQAFPFPLLAPGAPYNSMMYPYGAAFSYPK</sequence>
<feature type="domain" description="CCHC-type" evidence="2">
    <location>
        <begin position="357"/>
        <end position="373"/>
    </location>
</feature>
<dbReference type="GO" id="GO:0007612">
    <property type="term" value="P:learning"/>
    <property type="evidence" value="ECO:0007669"/>
    <property type="project" value="EnsemblMetazoa"/>
</dbReference>
<dbReference type="InParanoid" id="B4N794"/>
<dbReference type="EMBL" id="CH964182">
    <property type="protein sequence ID" value="EDW80235.1"/>
    <property type="molecule type" value="Genomic_DNA"/>
</dbReference>
<dbReference type="PANTHER" id="PTHR48209:SF2">
    <property type="entry name" value="FI24008P1"/>
    <property type="match status" value="1"/>
</dbReference>
<feature type="region of interest" description="Disordered" evidence="1">
    <location>
        <begin position="424"/>
        <end position="539"/>
    </location>
</feature>
<dbReference type="PhylomeDB" id="B4N794"/>
<gene>
    <name evidence="3" type="primary">Dwil\GK21067</name>
    <name evidence="3" type="ORF">Dwil_GK21067</name>
</gene>
<dbReference type="GO" id="GO:0005730">
    <property type="term" value="C:nucleolus"/>
    <property type="evidence" value="ECO:0007669"/>
    <property type="project" value="EnsemblMetazoa"/>
</dbReference>
<dbReference type="SUPFAM" id="SSF57756">
    <property type="entry name" value="Retrovirus zinc finger-like domains"/>
    <property type="match status" value="1"/>
</dbReference>
<dbReference type="eggNOG" id="ENOG502SB0T">
    <property type="taxonomic scope" value="Eukaryota"/>
</dbReference>
<feature type="compositionally biased region" description="Low complexity" evidence="1">
    <location>
        <begin position="264"/>
        <end position="275"/>
    </location>
</feature>
<feature type="compositionally biased region" description="Acidic residues" evidence="1">
    <location>
        <begin position="461"/>
        <end position="494"/>
    </location>
</feature>
<dbReference type="InterPro" id="IPR036875">
    <property type="entry name" value="Znf_CCHC_sf"/>
</dbReference>